<feature type="DNA-binding region" description="Homeobox" evidence="6">
    <location>
        <begin position="135"/>
        <end position="194"/>
    </location>
</feature>
<evidence type="ECO:0000256" key="5">
    <source>
        <dbReference type="ARBA" id="ARBA00023242"/>
    </source>
</evidence>
<accession>A0A7M7RFU7</accession>
<dbReference type="GO" id="GO:0006357">
    <property type="term" value="P:regulation of transcription by RNA polymerase II"/>
    <property type="evidence" value="ECO:0000318"/>
    <property type="project" value="GO_Central"/>
</dbReference>
<feature type="compositionally biased region" description="Acidic residues" evidence="9">
    <location>
        <begin position="240"/>
        <end position="249"/>
    </location>
</feature>
<dbReference type="Proteomes" id="UP000007110">
    <property type="component" value="Unassembled WGS sequence"/>
</dbReference>
<evidence type="ECO:0000256" key="7">
    <source>
        <dbReference type="RuleBase" id="RU000682"/>
    </source>
</evidence>
<dbReference type="InterPro" id="IPR009057">
    <property type="entry name" value="Homeodomain-like_sf"/>
</dbReference>
<dbReference type="KEGG" id="spu:115929921"/>
<dbReference type="InterPro" id="IPR001356">
    <property type="entry name" value="HD"/>
</dbReference>
<reference evidence="11" key="2">
    <citation type="submission" date="2021-01" db="UniProtKB">
        <authorList>
            <consortium name="EnsemblMetazoa"/>
        </authorList>
    </citation>
    <scope>IDENTIFICATION</scope>
</reference>
<dbReference type="GO" id="GO:0000978">
    <property type="term" value="F:RNA polymerase II cis-regulatory region sequence-specific DNA binding"/>
    <property type="evidence" value="ECO:0000318"/>
    <property type="project" value="GO_Central"/>
</dbReference>
<feature type="region of interest" description="Disordered" evidence="9">
    <location>
        <begin position="115"/>
        <end position="141"/>
    </location>
</feature>
<dbReference type="GO" id="GO:0000981">
    <property type="term" value="F:DNA-binding transcription factor activity, RNA polymerase II-specific"/>
    <property type="evidence" value="ECO:0000318"/>
    <property type="project" value="GO_Central"/>
</dbReference>
<sequence length="249" mass="28247">MSALSLGGREPRSPTPHHHPLHVPRSHSDNDLAVKTRFTDFFIETILGPEFGGSRKPSKAHHRKEDEHEVERQDRTNVAKRCDEARPVGAGEKASTKSSSSQSWPAWVYCTRYSDRPSSGPRTRKVKRREKKADEKRPRTAFSASQLQRLKQEFQQSNYLTEQRRRALAKELTLSESQIKIWFQNKRAKIKKATGLKNGLARQLMAQGLYNHSTVPLDGDDMDTKLMNASGDCSRSDYTSDSDGDSLTH</sequence>
<dbReference type="OrthoDB" id="6159439at2759"/>
<evidence type="ECO:0000256" key="1">
    <source>
        <dbReference type="ARBA" id="ARBA00004123"/>
    </source>
</evidence>
<dbReference type="GeneID" id="590038"/>
<comment type="similarity">
    <text evidence="8">Belongs to the Engrailed homeobox family.</text>
</comment>
<dbReference type="FunCoup" id="A0A7M7RFU7">
    <property type="interactions" value="46"/>
</dbReference>
<dbReference type="InterPro" id="IPR017970">
    <property type="entry name" value="Homeobox_CS"/>
</dbReference>
<evidence type="ECO:0000259" key="10">
    <source>
        <dbReference type="PROSITE" id="PS50071"/>
    </source>
</evidence>
<evidence type="ECO:0000256" key="6">
    <source>
        <dbReference type="PROSITE-ProRule" id="PRU00108"/>
    </source>
</evidence>
<evidence type="ECO:0000256" key="4">
    <source>
        <dbReference type="ARBA" id="ARBA00023155"/>
    </source>
</evidence>
<evidence type="ECO:0000256" key="9">
    <source>
        <dbReference type="SAM" id="MobiDB-lite"/>
    </source>
</evidence>
<dbReference type="FunFam" id="1.10.10.60:FF:000189">
    <property type="entry name" value="Homeobox protein engrailed-like"/>
    <property type="match status" value="1"/>
</dbReference>
<dbReference type="GO" id="GO:0030182">
    <property type="term" value="P:neuron differentiation"/>
    <property type="evidence" value="ECO:0000318"/>
    <property type="project" value="GO_Central"/>
</dbReference>
<dbReference type="EnsemblMetazoa" id="XM_789660">
    <property type="protein sequence ID" value="XP_794753"/>
    <property type="gene ID" value="LOC590038"/>
</dbReference>
<feature type="region of interest" description="Disordered" evidence="9">
    <location>
        <begin position="221"/>
        <end position="249"/>
    </location>
</feature>
<dbReference type="PANTHER" id="PTHR24341:SF6">
    <property type="entry name" value="HOMEOBOX PROTEIN INVECTED"/>
    <property type="match status" value="1"/>
</dbReference>
<feature type="region of interest" description="Disordered" evidence="9">
    <location>
        <begin position="1"/>
        <end position="28"/>
    </location>
</feature>
<feature type="compositionally biased region" description="Basic residues" evidence="9">
    <location>
        <begin position="15"/>
        <end position="25"/>
    </location>
</feature>
<keyword evidence="5 6" id="KW-0539">Nucleus</keyword>
<dbReference type="PROSITE" id="PS50071">
    <property type="entry name" value="HOMEOBOX_2"/>
    <property type="match status" value="1"/>
</dbReference>
<comment type="subcellular location">
    <subcellularLocation>
        <location evidence="1 6 7">Nucleus</location>
    </subcellularLocation>
</comment>
<dbReference type="PROSITE" id="PS00027">
    <property type="entry name" value="HOMEOBOX_1"/>
    <property type="match status" value="1"/>
</dbReference>
<dbReference type="CDD" id="cd00086">
    <property type="entry name" value="homeodomain"/>
    <property type="match status" value="1"/>
</dbReference>
<feature type="domain" description="Homeobox" evidence="10">
    <location>
        <begin position="133"/>
        <end position="193"/>
    </location>
</feature>
<keyword evidence="2" id="KW-0217">Developmental protein</keyword>
<evidence type="ECO:0000256" key="2">
    <source>
        <dbReference type="ARBA" id="ARBA00022473"/>
    </source>
</evidence>
<dbReference type="RefSeq" id="XP_030855920.1">
    <property type="nucleotide sequence ID" value="XM_031000060.1"/>
</dbReference>
<dbReference type="OMA" id="KHEFQQS"/>
<dbReference type="SMART" id="SM00389">
    <property type="entry name" value="HOX"/>
    <property type="match status" value="1"/>
</dbReference>
<proteinExistence type="inferred from homology"/>
<dbReference type="PANTHER" id="PTHR24341">
    <property type="entry name" value="HOMEOBOX PROTEIN ENGRAILED"/>
    <property type="match status" value="1"/>
</dbReference>
<dbReference type="GeneID" id="115929921"/>
<dbReference type="PRINTS" id="PR00026">
    <property type="entry name" value="ENGRAILED"/>
</dbReference>
<dbReference type="SUPFAM" id="SSF46689">
    <property type="entry name" value="Homeodomain-like"/>
    <property type="match status" value="1"/>
</dbReference>
<name>A0A7M7RFU7_STRPU</name>
<dbReference type="KEGG" id="spu:590038"/>
<dbReference type="PRINTS" id="PR00024">
    <property type="entry name" value="HOMEOBOX"/>
</dbReference>
<evidence type="ECO:0000313" key="12">
    <source>
        <dbReference type="Proteomes" id="UP000007110"/>
    </source>
</evidence>
<dbReference type="InterPro" id="IPR050720">
    <property type="entry name" value="Engrailed_Homeobox_TFs"/>
</dbReference>
<dbReference type="EnsemblMetazoa" id="XM_031000060">
    <property type="protein sequence ID" value="XP_030855920"/>
    <property type="gene ID" value="LOC115929921"/>
</dbReference>
<dbReference type="InParanoid" id="A0A7M7RFU7"/>
<organism evidence="11 12">
    <name type="scientific">Strongylocentrotus purpuratus</name>
    <name type="common">Purple sea urchin</name>
    <dbReference type="NCBI Taxonomy" id="7668"/>
    <lineage>
        <taxon>Eukaryota</taxon>
        <taxon>Metazoa</taxon>
        <taxon>Echinodermata</taxon>
        <taxon>Eleutherozoa</taxon>
        <taxon>Echinozoa</taxon>
        <taxon>Echinoidea</taxon>
        <taxon>Euechinoidea</taxon>
        <taxon>Echinacea</taxon>
        <taxon>Camarodonta</taxon>
        <taxon>Echinidea</taxon>
        <taxon>Strongylocentrotidae</taxon>
        <taxon>Strongylocentrotus</taxon>
    </lineage>
</organism>
<evidence type="ECO:0000313" key="11">
    <source>
        <dbReference type="EnsemblMetazoa" id="XP_794753"/>
    </source>
</evidence>
<reference evidence="12" key="1">
    <citation type="submission" date="2015-02" db="EMBL/GenBank/DDBJ databases">
        <title>Genome sequencing for Strongylocentrotus purpuratus.</title>
        <authorList>
            <person name="Murali S."/>
            <person name="Liu Y."/>
            <person name="Vee V."/>
            <person name="English A."/>
            <person name="Wang M."/>
            <person name="Skinner E."/>
            <person name="Han Y."/>
            <person name="Muzny D.M."/>
            <person name="Worley K.C."/>
            <person name="Gibbs R.A."/>
        </authorList>
    </citation>
    <scope>NUCLEOTIDE SEQUENCE</scope>
</reference>
<keyword evidence="3 6" id="KW-0238">DNA-binding</keyword>
<dbReference type="InterPro" id="IPR020479">
    <property type="entry name" value="HD_metazoa"/>
</dbReference>
<dbReference type="GO" id="GO:0009653">
    <property type="term" value="P:anatomical structure morphogenesis"/>
    <property type="evidence" value="ECO:0007669"/>
    <property type="project" value="UniProtKB-ARBA"/>
</dbReference>
<dbReference type="InterPro" id="IPR019549">
    <property type="entry name" value="Homeobox-engrailed_C-terminal"/>
</dbReference>
<dbReference type="Gene3D" id="1.10.10.60">
    <property type="entry name" value="Homeodomain-like"/>
    <property type="match status" value="1"/>
</dbReference>
<evidence type="ECO:0000256" key="3">
    <source>
        <dbReference type="ARBA" id="ARBA00023125"/>
    </source>
</evidence>
<dbReference type="RefSeq" id="XP_794753.1">
    <property type="nucleotide sequence ID" value="XM_789660.4"/>
</dbReference>
<keyword evidence="4 6" id="KW-0371">Homeobox</keyword>
<dbReference type="InterPro" id="IPR000747">
    <property type="entry name" value="HD_engrailed"/>
</dbReference>
<dbReference type="InterPro" id="IPR019737">
    <property type="entry name" value="Homeobox-engrailed_CS"/>
</dbReference>
<feature type="compositionally biased region" description="Basic and acidic residues" evidence="9">
    <location>
        <begin position="63"/>
        <end position="86"/>
    </location>
</feature>
<dbReference type="AlphaFoldDB" id="A0A7M7RFU7"/>
<feature type="region of interest" description="Disordered" evidence="9">
    <location>
        <begin position="48"/>
        <end position="99"/>
    </location>
</feature>
<dbReference type="Pfam" id="PF00046">
    <property type="entry name" value="Homeodomain"/>
    <property type="match status" value="1"/>
</dbReference>
<keyword evidence="12" id="KW-1185">Reference proteome</keyword>
<dbReference type="Pfam" id="PF10525">
    <property type="entry name" value="Engrail_1_C_sig"/>
    <property type="match status" value="1"/>
</dbReference>
<dbReference type="GO" id="GO:0005634">
    <property type="term" value="C:nucleus"/>
    <property type="evidence" value="ECO:0000318"/>
    <property type="project" value="GO_Central"/>
</dbReference>
<evidence type="ECO:0000256" key="8">
    <source>
        <dbReference type="RuleBase" id="RU510713"/>
    </source>
</evidence>
<dbReference type="PROSITE" id="PS00033">
    <property type="entry name" value="ENGRAILED"/>
    <property type="match status" value="1"/>
</dbReference>
<protein>
    <recommendedName>
        <fullName evidence="8">Homeobox protein engrailed-like</fullName>
    </recommendedName>
</protein>